<evidence type="ECO:0000256" key="1">
    <source>
        <dbReference type="SAM" id="MobiDB-lite"/>
    </source>
</evidence>
<dbReference type="EMBL" id="ML975414">
    <property type="protein sequence ID" value="KAF1830027.1"/>
    <property type="molecule type" value="Genomic_DNA"/>
</dbReference>
<feature type="region of interest" description="Disordered" evidence="1">
    <location>
        <begin position="114"/>
        <end position="179"/>
    </location>
</feature>
<accession>A0A6A5K5G7</accession>
<feature type="compositionally biased region" description="Low complexity" evidence="1">
    <location>
        <begin position="154"/>
        <end position="175"/>
    </location>
</feature>
<dbReference type="OrthoDB" id="3801412at2759"/>
<feature type="compositionally biased region" description="Basic and acidic residues" evidence="1">
    <location>
        <begin position="140"/>
        <end position="152"/>
    </location>
</feature>
<proteinExistence type="predicted"/>
<organism evidence="2 3">
    <name type="scientific">Decorospora gaudefroyi</name>
    <dbReference type="NCBI Taxonomy" id="184978"/>
    <lineage>
        <taxon>Eukaryota</taxon>
        <taxon>Fungi</taxon>
        <taxon>Dikarya</taxon>
        <taxon>Ascomycota</taxon>
        <taxon>Pezizomycotina</taxon>
        <taxon>Dothideomycetes</taxon>
        <taxon>Pleosporomycetidae</taxon>
        <taxon>Pleosporales</taxon>
        <taxon>Pleosporineae</taxon>
        <taxon>Pleosporaceae</taxon>
        <taxon>Decorospora</taxon>
    </lineage>
</organism>
<feature type="region of interest" description="Disordered" evidence="1">
    <location>
        <begin position="1"/>
        <end position="95"/>
    </location>
</feature>
<dbReference type="AlphaFoldDB" id="A0A6A5K5G7"/>
<keyword evidence="3" id="KW-1185">Reference proteome</keyword>
<evidence type="ECO:0000313" key="2">
    <source>
        <dbReference type="EMBL" id="KAF1830027.1"/>
    </source>
</evidence>
<sequence length="193" mass="21407">MDTTTFRPAKPLFGKPPAFPLPVPTKTLRTLSPSKLPLSRPHHARTNSTPTTVRHRAASTVKRTPLTDKTEDSLASFVPSPFIPEEPFSAEETGEQVYDQNMRDRATTTRVALNFGSDDDTTKDRRPYSRGGGKSRSRGRSRDSTATRDRSRSRGVGSVCGRRPRAAPRAATPARLPQACDIPYTVARKKWDF</sequence>
<reference evidence="2" key="1">
    <citation type="submission" date="2020-01" db="EMBL/GenBank/DDBJ databases">
        <authorList>
            <consortium name="DOE Joint Genome Institute"/>
            <person name="Haridas S."/>
            <person name="Albert R."/>
            <person name="Binder M."/>
            <person name="Bloem J."/>
            <person name="Labutti K."/>
            <person name="Salamov A."/>
            <person name="Andreopoulos B."/>
            <person name="Baker S.E."/>
            <person name="Barry K."/>
            <person name="Bills G."/>
            <person name="Bluhm B.H."/>
            <person name="Cannon C."/>
            <person name="Castanera R."/>
            <person name="Culley D.E."/>
            <person name="Daum C."/>
            <person name="Ezra D."/>
            <person name="Gonzalez J.B."/>
            <person name="Henrissat B."/>
            <person name="Kuo A."/>
            <person name="Liang C."/>
            <person name="Lipzen A."/>
            <person name="Lutzoni F."/>
            <person name="Magnuson J."/>
            <person name="Mondo S."/>
            <person name="Nolan M."/>
            <person name="Ohm R."/>
            <person name="Pangilinan J."/>
            <person name="Park H.-J."/>
            <person name="Ramirez L."/>
            <person name="Alfaro M."/>
            <person name="Sun H."/>
            <person name="Tritt A."/>
            <person name="Yoshinaga Y."/>
            <person name="Zwiers L.-H."/>
            <person name="Turgeon B.G."/>
            <person name="Goodwin S.B."/>
            <person name="Spatafora J.W."/>
            <person name="Crous P.W."/>
            <person name="Grigoriev I.V."/>
        </authorList>
    </citation>
    <scope>NUCLEOTIDE SEQUENCE</scope>
    <source>
        <strain evidence="2">P77</strain>
    </source>
</reference>
<protein>
    <submittedName>
        <fullName evidence="2">Uncharacterized protein</fullName>
    </submittedName>
</protein>
<evidence type="ECO:0000313" key="3">
    <source>
        <dbReference type="Proteomes" id="UP000800040"/>
    </source>
</evidence>
<dbReference type="Proteomes" id="UP000800040">
    <property type="component" value="Unassembled WGS sequence"/>
</dbReference>
<name>A0A6A5K5G7_9PLEO</name>
<gene>
    <name evidence="2" type="ORF">BDW02DRAFT_123770</name>
</gene>